<dbReference type="GO" id="GO:0003676">
    <property type="term" value="F:nucleic acid binding"/>
    <property type="evidence" value="ECO:0007669"/>
    <property type="project" value="InterPro"/>
</dbReference>
<dbReference type="Pfam" id="PF00098">
    <property type="entry name" value="zf-CCHC"/>
    <property type="match status" value="1"/>
</dbReference>
<sequence length="250" mass="28366">MYKTERSLTDDDRDQAVRTELWKDKLALCVSKVGAVLFKLVELFLLIRLSKEVSFGSFVEGSSTSNSSSSSDCNEKENLCLMANGESFGSQFLKKKKENQGYSSSFKCYRCGERGHMKVDCLNNKRNEERKEKKFPKKKKAYIEWEENVSSSSSSSESDEEANLCLMVDLKDAGSQEKFVLCVSKVGVVLFKLEKLLLLVRFSKEALPVRLSKEDSDCIVLVRWSKESVVARFWFVCPRSSSGSFVEGRL</sequence>
<dbReference type="Gene3D" id="4.10.60.10">
    <property type="entry name" value="Zinc finger, CCHC-type"/>
    <property type="match status" value="1"/>
</dbReference>
<organism evidence="3 4">
    <name type="scientific">Phaseolus angularis</name>
    <name type="common">Azuki bean</name>
    <name type="synonym">Vigna angularis</name>
    <dbReference type="NCBI Taxonomy" id="3914"/>
    <lineage>
        <taxon>Eukaryota</taxon>
        <taxon>Viridiplantae</taxon>
        <taxon>Streptophyta</taxon>
        <taxon>Embryophyta</taxon>
        <taxon>Tracheophyta</taxon>
        <taxon>Spermatophyta</taxon>
        <taxon>Magnoliopsida</taxon>
        <taxon>eudicotyledons</taxon>
        <taxon>Gunneridae</taxon>
        <taxon>Pentapetalae</taxon>
        <taxon>rosids</taxon>
        <taxon>fabids</taxon>
        <taxon>Fabales</taxon>
        <taxon>Fabaceae</taxon>
        <taxon>Papilionoideae</taxon>
        <taxon>50 kb inversion clade</taxon>
        <taxon>NPAAA clade</taxon>
        <taxon>indigoferoid/millettioid clade</taxon>
        <taxon>Phaseoleae</taxon>
        <taxon>Vigna</taxon>
    </lineage>
</organism>
<proteinExistence type="predicted"/>
<dbReference type="AlphaFoldDB" id="A0A0L9TMK4"/>
<dbReference type="PROSITE" id="PS50158">
    <property type="entry name" value="ZF_CCHC"/>
    <property type="match status" value="1"/>
</dbReference>
<gene>
    <name evidence="3" type="ORF">LR48_Vigan01g137900</name>
</gene>
<dbReference type="SMART" id="SM00343">
    <property type="entry name" value="ZnF_C2HC"/>
    <property type="match status" value="1"/>
</dbReference>
<dbReference type="Gramene" id="KOM31823">
    <property type="protein sequence ID" value="KOM31823"/>
    <property type="gene ID" value="LR48_Vigan01g137900"/>
</dbReference>
<protein>
    <recommendedName>
        <fullName evidence="2">CCHC-type domain-containing protein</fullName>
    </recommendedName>
</protein>
<evidence type="ECO:0000259" key="2">
    <source>
        <dbReference type="PROSITE" id="PS50158"/>
    </source>
</evidence>
<name>A0A0L9TMK4_PHAAN</name>
<keyword evidence="1" id="KW-0479">Metal-binding</keyword>
<evidence type="ECO:0000313" key="4">
    <source>
        <dbReference type="Proteomes" id="UP000053144"/>
    </source>
</evidence>
<evidence type="ECO:0000313" key="3">
    <source>
        <dbReference type="EMBL" id="KOM31823.1"/>
    </source>
</evidence>
<dbReference type="InterPro" id="IPR036875">
    <property type="entry name" value="Znf_CCHC_sf"/>
</dbReference>
<dbReference type="EMBL" id="CM003371">
    <property type="protein sequence ID" value="KOM31823.1"/>
    <property type="molecule type" value="Genomic_DNA"/>
</dbReference>
<feature type="domain" description="CCHC-type" evidence="2">
    <location>
        <begin position="107"/>
        <end position="121"/>
    </location>
</feature>
<dbReference type="Proteomes" id="UP000053144">
    <property type="component" value="Chromosome 1"/>
</dbReference>
<reference evidence="4" key="1">
    <citation type="journal article" date="2015" name="Proc. Natl. Acad. Sci. U.S.A.">
        <title>Genome sequencing of adzuki bean (Vigna angularis) provides insight into high starch and low fat accumulation and domestication.</title>
        <authorList>
            <person name="Yang K."/>
            <person name="Tian Z."/>
            <person name="Chen C."/>
            <person name="Luo L."/>
            <person name="Zhao B."/>
            <person name="Wang Z."/>
            <person name="Yu L."/>
            <person name="Li Y."/>
            <person name="Sun Y."/>
            <person name="Li W."/>
            <person name="Chen Y."/>
            <person name="Li Y."/>
            <person name="Zhang Y."/>
            <person name="Ai D."/>
            <person name="Zhao J."/>
            <person name="Shang C."/>
            <person name="Ma Y."/>
            <person name="Wu B."/>
            <person name="Wang M."/>
            <person name="Gao L."/>
            <person name="Sun D."/>
            <person name="Zhang P."/>
            <person name="Guo F."/>
            <person name="Wang W."/>
            <person name="Li Y."/>
            <person name="Wang J."/>
            <person name="Varshney R.K."/>
            <person name="Wang J."/>
            <person name="Ling H.Q."/>
            <person name="Wan P."/>
        </authorList>
    </citation>
    <scope>NUCLEOTIDE SEQUENCE</scope>
    <source>
        <strain evidence="4">cv. Jingnong 6</strain>
    </source>
</reference>
<dbReference type="GO" id="GO:0008270">
    <property type="term" value="F:zinc ion binding"/>
    <property type="evidence" value="ECO:0007669"/>
    <property type="project" value="UniProtKB-KW"/>
</dbReference>
<dbReference type="SUPFAM" id="SSF57756">
    <property type="entry name" value="Retrovirus zinc finger-like domains"/>
    <property type="match status" value="1"/>
</dbReference>
<keyword evidence="1" id="KW-0863">Zinc-finger</keyword>
<accession>A0A0L9TMK4</accession>
<keyword evidence="1" id="KW-0862">Zinc</keyword>
<dbReference type="InterPro" id="IPR001878">
    <property type="entry name" value="Znf_CCHC"/>
</dbReference>
<evidence type="ECO:0000256" key="1">
    <source>
        <dbReference type="PROSITE-ProRule" id="PRU00047"/>
    </source>
</evidence>